<evidence type="ECO:0000256" key="6">
    <source>
        <dbReference type="ARBA" id="ARBA00013321"/>
    </source>
</evidence>
<proteinExistence type="inferred from homology"/>
<keyword evidence="13" id="KW-1185">Reference proteome</keyword>
<comment type="similarity">
    <text evidence="3">Belongs to the alpha-ketoglutarate dehydrogenase family.</text>
</comment>
<evidence type="ECO:0000256" key="1">
    <source>
        <dbReference type="ARBA" id="ARBA00001964"/>
    </source>
</evidence>
<dbReference type="Pfam" id="PF00676">
    <property type="entry name" value="E1_dh"/>
    <property type="match status" value="1"/>
</dbReference>
<dbReference type="InterPro" id="IPR029061">
    <property type="entry name" value="THDP-binding"/>
</dbReference>
<dbReference type="SMART" id="SM00861">
    <property type="entry name" value="Transket_pyr"/>
    <property type="match status" value="1"/>
</dbReference>
<protein>
    <recommendedName>
        <fullName evidence="6">2-oxoglutarate dehydrogenase E1 component</fullName>
        <ecNumber evidence="5">1.2.4.2</ecNumber>
    </recommendedName>
    <alternativeName>
        <fullName evidence="10">Alpha-ketoglutarate dehydrogenase</fullName>
    </alternativeName>
</protein>
<name>A0A0G3I3W7_LIBAF</name>
<dbReference type="Gene3D" id="3.40.50.12470">
    <property type="match status" value="1"/>
</dbReference>
<dbReference type="InterPro" id="IPR005475">
    <property type="entry name" value="Transketolase-like_Pyr-bd"/>
</dbReference>
<dbReference type="NCBIfam" id="TIGR00239">
    <property type="entry name" value="2oxo_dh_E1"/>
    <property type="match status" value="1"/>
</dbReference>
<dbReference type="CDD" id="cd02016">
    <property type="entry name" value="TPP_E1_OGDC_like"/>
    <property type="match status" value="1"/>
</dbReference>
<dbReference type="SUPFAM" id="SSF52518">
    <property type="entry name" value="Thiamin diphosphate-binding fold (THDP-binding)"/>
    <property type="match status" value="2"/>
</dbReference>
<dbReference type="PIRSF" id="PIRSF000157">
    <property type="entry name" value="Oxoglu_dh_E1"/>
    <property type="match status" value="1"/>
</dbReference>
<evidence type="ECO:0000256" key="8">
    <source>
        <dbReference type="ARBA" id="ARBA00023052"/>
    </source>
</evidence>
<comment type="function">
    <text evidence="2">E1 component of the 2-oxoglutarate dehydrogenase (OGDH) complex which catalyzes the decarboxylation of 2-oxoglutarate, the first step in the conversion of 2-oxoglutarate to succinyl-CoA and CO(2).</text>
</comment>
<feature type="domain" description="Transketolase-like pyrimidine-binding" evidence="11">
    <location>
        <begin position="619"/>
        <end position="812"/>
    </location>
</feature>
<evidence type="ECO:0000313" key="12">
    <source>
        <dbReference type="EMBL" id="AKK20569.1"/>
    </source>
</evidence>
<dbReference type="GO" id="GO:0006099">
    <property type="term" value="P:tricarboxylic acid cycle"/>
    <property type="evidence" value="ECO:0007669"/>
    <property type="project" value="TreeGrafter"/>
</dbReference>
<dbReference type="Gene3D" id="3.40.50.970">
    <property type="match status" value="1"/>
</dbReference>
<sequence length="971" mass="110205">MGKMTPQNLNKRFSISSFLDRTNYCYIEDLYKDYQEDPSSICKDWHPLFLFLDDHSKNYDSLEDGIDFFIREENASASTIFSREKNGADHSFDLTEVQSVKDFFQVMRMVDAYRSCGHFKANIDPLGFNNHHKDLPELSPAYYGFVESDYNRKICMKGLLGLDNATIPEIVDVLSRLYCSSIGVEFMHIVNSVERDWVQDAVENQGLSYSFSTEERKDILDKLVRAEGFEKFIDIKYKGAKRFGADGSEVIIPAIEEIIGQGSQQGVNEVILGMAHRGRLNVLSQIMNKMPRAIFCEFTGKDYSEKEYSGDVKYHLGFCCSRKIYGKNVNLLLCSNPSHLEFVGPVAVGSVRARQDLKAGILREENVSLEKRSQVLPIIIHGDAAFVGQGVVSETFGLSGLSGYTVAGNIHLIINNQIGFTTSPFSARSSHYSSDIAKSIGVPIFHVNGDDPESVIRVIRMAVAFRMKFHKSVVIDLVCYRRFGHNEGDEPSFTQPIMYKTIRSHESTLQLYANSLIKNKVISRQELQSLVDDWRSYLEKEFKEIDSYIPDKASLSDRDLFFSSPRDNSKKERKTSISREILQEIGSKISCLPSSFKAHKIIERLMANRKKMIELGEGIDWSMAEALAFGSLCYEGYKVRLSGQDCERGTFSQRHAVLYDQETERRYFPLGNISKDQGHCEIINSFLSEQAVLGFEYGYSLNNPGALTIWEAQFGDFANGAQVILDQFVVAGEQKWLCSSNLVCLLPHGYEGQGSEHSSARLERFLQMCAENNMYVANCTLPSNYFHILRRQLCDHSSRPLIMMTPKSLLRHKRVVSSLSDMVCGSTFQSVLSDDADYGRVSVKITEDSRIRRVILCTGKVYYDLLDHRDKLKVSDIYLVRIEQLYPFPEDCLIKVLSRFVQAEVVWCQEEPQNMGAWTFIEPYLGKILHAIGSSCSRVRYFGRLPAASTAVGHMSRHLEQLSSFVEDVLK</sequence>
<dbReference type="GO" id="GO:0004591">
    <property type="term" value="F:oxoglutarate dehydrogenase (succinyl-transferring) activity"/>
    <property type="evidence" value="ECO:0007669"/>
    <property type="project" value="UniProtKB-EC"/>
</dbReference>
<dbReference type="Pfam" id="PF16870">
    <property type="entry name" value="OxoGdeHyase_C"/>
    <property type="match status" value="1"/>
</dbReference>
<dbReference type="PATRIC" id="fig|1277257.4.peg.1031"/>
<dbReference type="Gene3D" id="1.10.287.1150">
    <property type="entry name" value="TPP helical domain"/>
    <property type="match status" value="1"/>
</dbReference>
<keyword evidence="9" id="KW-0324">Glycolysis</keyword>
<dbReference type="EC" id="1.2.4.2" evidence="5"/>
<dbReference type="InterPro" id="IPR031717">
    <property type="entry name" value="ODO-1/KGD_C"/>
</dbReference>
<evidence type="ECO:0000259" key="11">
    <source>
        <dbReference type="SMART" id="SM00861"/>
    </source>
</evidence>
<dbReference type="Proteomes" id="UP000035503">
    <property type="component" value="Chromosome"/>
</dbReference>
<dbReference type="Pfam" id="PF16078">
    <property type="entry name" value="2-oxogl_dehyd_N"/>
    <property type="match status" value="1"/>
</dbReference>
<evidence type="ECO:0000256" key="5">
    <source>
        <dbReference type="ARBA" id="ARBA00012280"/>
    </source>
</evidence>
<comment type="cofactor">
    <cofactor evidence="1">
        <name>thiamine diphosphate</name>
        <dbReference type="ChEBI" id="CHEBI:58937"/>
    </cofactor>
</comment>
<keyword evidence="8" id="KW-0786">Thiamine pyrophosphate</keyword>
<evidence type="ECO:0000256" key="3">
    <source>
        <dbReference type="ARBA" id="ARBA00006936"/>
    </source>
</evidence>
<keyword evidence="7" id="KW-0560">Oxidoreductase</keyword>
<dbReference type="InterPro" id="IPR042179">
    <property type="entry name" value="KGD_C_sf"/>
</dbReference>
<gene>
    <name evidence="12" type="ORF">G293_04770</name>
</gene>
<dbReference type="KEGG" id="lau:G293_04770"/>
<evidence type="ECO:0000256" key="10">
    <source>
        <dbReference type="ARBA" id="ARBA00030680"/>
    </source>
</evidence>
<evidence type="ECO:0000256" key="2">
    <source>
        <dbReference type="ARBA" id="ARBA00003906"/>
    </source>
</evidence>
<dbReference type="NCBIfam" id="NF006914">
    <property type="entry name" value="PRK09404.1"/>
    <property type="match status" value="1"/>
</dbReference>
<dbReference type="STRING" id="1277257.G293_04770"/>
<evidence type="ECO:0000256" key="9">
    <source>
        <dbReference type="ARBA" id="ARBA00023152"/>
    </source>
</evidence>
<comment type="subunit">
    <text evidence="4">Homodimer. Part of the 2-oxoglutarate dehydrogenase (OGDH) complex composed of E1 (2-oxoglutarate dehydrogenase), E2 (dihydrolipoamide succinyltransferase) and E3 (dihydrolipoamide dehydrogenase); the complex contains multiple copies of the three enzymatic components (E1, E2 and E3).</text>
</comment>
<dbReference type="AlphaFoldDB" id="A0A0G3I3W7"/>
<reference evidence="12 13" key="1">
    <citation type="journal article" date="2015" name="Genome Announc.">
        <title>Complete Genome Sequence of 'Candidatus Liberibacter africanus,' a Bacterium Associated with Citrus Huanglongbing.</title>
        <authorList>
            <person name="Lin H."/>
            <person name="Pietersen G."/>
            <person name="Han C."/>
            <person name="Read D.A."/>
            <person name="Lou B."/>
            <person name="Gupta G."/>
            <person name="Civerolo E.L."/>
        </authorList>
    </citation>
    <scope>NUCLEOTIDE SEQUENCE [LARGE SCALE GENOMIC DNA]</scope>
    <source>
        <strain evidence="12 13">PTSAPSY</strain>
    </source>
</reference>
<dbReference type="PANTHER" id="PTHR23152:SF4">
    <property type="entry name" value="2-OXOADIPATE DEHYDROGENASE COMPLEX COMPONENT E1"/>
    <property type="match status" value="1"/>
</dbReference>
<accession>A0A0G3I3W7</accession>
<evidence type="ECO:0000256" key="7">
    <source>
        <dbReference type="ARBA" id="ARBA00023002"/>
    </source>
</evidence>
<dbReference type="EMBL" id="CP004021">
    <property type="protein sequence ID" value="AKK20569.1"/>
    <property type="molecule type" value="Genomic_DNA"/>
</dbReference>
<dbReference type="InterPro" id="IPR001017">
    <property type="entry name" value="DH_E1"/>
</dbReference>
<dbReference type="InterPro" id="IPR032106">
    <property type="entry name" value="2-oxogl_dehyd_N"/>
</dbReference>
<dbReference type="GO" id="GO:0005829">
    <property type="term" value="C:cytosol"/>
    <property type="evidence" value="ECO:0007669"/>
    <property type="project" value="TreeGrafter"/>
</dbReference>
<dbReference type="GO" id="GO:0045252">
    <property type="term" value="C:oxoglutarate dehydrogenase complex"/>
    <property type="evidence" value="ECO:0007669"/>
    <property type="project" value="TreeGrafter"/>
</dbReference>
<dbReference type="Pfam" id="PF02779">
    <property type="entry name" value="Transket_pyr"/>
    <property type="match status" value="1"/>
</dbReference>
<evidence type="ECO:0000256" key="4">
    <source>
        <dbReference type="ARBA" id="ARBA00011301"/>
    </source>
</evidence>
<dbReference type="GO" id="GO:0030976">
    <property type="term" value="F:thiamine pyrophosphate binding"/>
    <property type="evidence" value="ECO:0007669"/>
    <property type="project" value="InterPro"/>
</dbReference>
<dbReference type="GO" id="GO:0006096">
    <property type="term" value="P:glycolytic process"/>
    <property type="evidence" value="ECO:0007669"/>
    <property type="project" value="UniProtKB-KW"/>
</dbReference>
<dbReference type="PANTHER" id="PTHR23152">
    <property type="entry name" value="2-OXOGLUTARATE DEHYDROGENASE"/>
    <property type="match status" value="1"/>
</dbReference>
<evidence type="ECO:0000313" key="13">
    <source>
        <dbReference type="Proteomes" id="UP000035503"/>
    </source>
</evidence>
<dbReference type="NCBIfam" id="NF008907">
    <property type="entry name" value="PRK12270.1"/>
    <property type="match status" value="1"/>
</dbReference>
<dbReference type="InterPro" id="IPR011603">
    <property type="entry name" value="2oxoglutarate_DH_E1"/>
</dbReference>
<dbReference type="Gene3D" id="3.40.50.11610">
    <property type="entry name" value="Multifunctional 2-oxoglutarate metabolism enzyme, C-terminal domain"/>
    <property type="match status" value="1"/>
</dbReference>
<organism evidence="12 13">
    <name type="scientific">Candidatus Liberibacter africanus PTSAPSY</name>
    <dbReference type="NCBI Taxonomy" id="1277257"/>
    <lineage>
        <taxon>Bacteria</taxon>
        <taxon>Pseudomonadati</taxon>
        <taxon>Pseudomonadota</taxon>
        <taxon>Alphaproteobacteria</taxon>
        <taxon>Hyphomicrobiales</taxon>
        <taxon>Rhizobiaceae</taxon>
        <taxon>Liberibacter</taxon>
    </lineage>
</organism>